<sequence>MAHLIRSAKTASEWVHRDLVAYNINIVTQSKQQFFHTALLRQPDHPSLDGFMSTWLRQNAADNETAKLLHYLELVDESGGHEAAIDNFLAKLLEKLEYDDDNRIIFVSHDFPFDICGETSSAEINICIVGENQHTIMLVLDKKLKDPEPQVIAAAIAAYANDNEIRTMRHRPRLPTITFPAITMHGTYPIFYKITVTAQLCDAVAFGTYPPTTTHALRYIPDLPLPYNEGMHLLQNRIEILTCLEAFKQFLQN</sequence>
<evidence type="ECO:0000313" key="2">
    <source>
        <dbReference type="Proteomes" id="UP000714275"/>
    </source>
</evidence>
<name>A0A9P7D5U0_9AGAM</name>
<dbReference type="OrthoDB" id="3258141at2759"/>
<dbReference type="EMBL" id="JABBWD010000009">
    <property type="protein sequence ID" value="KAG1780198.1"/>
    <property type="molecule type" value="Genomic_DNA"/>
</dbReference>
<gene>
    <name evidence="1" type="ORF">EV702DRAFT_1081437</name>
</gene>
<reference evidence="1" key="1">
    <citation type="journal article" date="2020" name="New Phytol.">
        <title>Comparative genomics reveals dynamic genome evolution in host specialist ectomycorrhizal fungi.</title>
        <authorList>
            <person name="Lofgren L.A."/>
            <person name="Nguyen N.H."/>
            <person name="Vilgalys R."/>
            <person name="Ruytinx J."/>
            <person name="Liao H.L."/>
            <person name="Branco S."/>
            <person name="Kuo A."/>
            <person name="LaButti K."/>
            <person name="Lipzen A."/>
            <person name="Andreopoulos W."/>
            <person name="Pangilinan J."/>
            <person name="Riley R."/>
            <person name="Hundley H."/>
            <person name="Na H."/>
            <person name="Barry K."/>
            <person name="Grigoriev I.V."/>
            <person name="Stajich J.E."/>
            <person name="Kennedy P.G."/>
        </authorList>
    </citation>
    <scope>NUCLEOTIDE SEQUENCE</scope>
    <source>
        <strain evidence="1">DOB743</strain>
    </source>
</reference>
<evidence type="ECO:0000313" key="1">
    <source>
        <dbReference type="EMBL" id="KAG1780198.1"/>
    </source>
</evidence>
<accession>A0A9P7D5U0</accession>
<comment type="caution">
    <text evidence="1">The sequence shown here is derived from an EMBL/GenBank/DDBJ whole genome shotgun (WGS) entry which is preliminary data.</text>
</comment>
<organism evidence="1 2">
    <name type="scientific">Suillus placidus</name>
    <dbReference type="NCBI Taxonomy" id="48579"/>
    <lineage>
        <taxon>Eukaryota</taxon>
        <taxon>Fungi</taxon>
        <taxon>Dikarya</taxon>
        <taxon>Basidiomycota</taxon>
        <taxon>Agaricomycotina</taxon>
        <taxon>Agaricomycetes</taxon>
        <taxon>Agaricomycetidae</taxon>
        <taxon>Boletales</taxon>
        <taxon>Suillineae</taxon>
        <taxon>Suillaceae</taxon>
        <taxon>Suillus</taxon>
    </lineage>
</organism>
<dbReference type="Proteomes" id="UP000714275">
    <property type="component" value="Unassembled WGS sequence"/>
</dbReference>
<protein>
    <submittedName>
        <fullName evidence="1">Uncharacterized protein</fullName>
    </submittedName>
</protein>
<keyword evidence="2" id="KW-1185">Reference proteome</keyword>
<proteinExistence type="predicted"/>
<dbReference type="AlphaFoldDB" id="A0A9P7D5U0"/>